<dbReference type="EMBL" id="FOUU01000001">
    <property type="protein sequence ID" value="SFM45156.1"/>
    <property type="molecule type" value="Genomic_DNA"/>
</dbReference>
<dbReference type="NCBIfam" id="TIGR01024">
    <property type="entry name" value="rplS_bact"/>
    <property type="match status" value="1"/>
</dbReference>
<dbReference type="PANTHER" id="PTHR15680:SF9">
    <property type="entry name" value="LARGE RIBOSOMAL SUBUNIT PROTEIN BL19M"/>
    <property type="match status" value="1"/>
</dbReference>
<name>A0A1I4QZM2_9BACT</name>
<dbReference type="PIRSF" id="PIRSF002191">
    <property type="entry name" value="Ribosomal_L19"/>
    <property type="match status" value="1"/>
</dbReference>
<evidence type="ECO:0000256" key="3">
    <source>
        <dbReference type="ARBA" id="ARBA00023274"/>
    </source>
</evidence>
<dbReference type="SUPFAM" id="SSF50104">
    <property type="entry name" value="Translation proteins SH3-like domain"/>
    <property type="match status" value="1"/>
</dbReference>
<sequence length="115" mass="13638">MGIDVIERIARDHMRLDIPEFRVGDTVRVHSKIREGDKERIQVFEGVVIRKHRGTTNATFTVRKVSYGIGVERIFPLHSPLIEKIEVVRRGRVRRARLYYLRDRYGKAARIREKR</sequence>
<dbReference type="PROSITE" id="PS01015">
    <property type="entry name" value="RIBOSOMAL_L19"/>
    <property type="match status" value="1"/>
</dbReference>
<dbReference type="Gene3D" id="2.30.30.790">
    <property type="match status" value="1"/>
</dbReference>
<reference evidence="7 8" key="1">
    <citation type="submission" date="2016-10" db="EMBL/GenBank/DDBJ databases">
        <authorList>
            <person name="de Groot N.N."/>
        </authorList>
    </citation>
    <scope>NUCLEOTIDE SEQUENCE [LARGE SCALE GENOMIC DNA]</scope>
    <source>
        <strain evidence="7 8">DSM 9990</strain>
    </source>
</reference>
<organism evidence="7 8">
    <name type="scientific">Thermodesulforhabdus norvegica</name>
    <dbReference type="NCBI Taxonomy" id="39841"/>
    <lineage>
        <taxon>Bacteria</taxon>
        <taxon>Pseudomonadati</taxon>
        <taxon>Thermodesulfobacteriota</taxon>
        <taxon>Syntrophobacteria</taxon>
        <taxon>Syntrophobacterales</taxon>
        <taxon>Thermodesulforhabdaceae</taxon>
        <taxon>Thermodesulforhabdus</taxon>
    </lineage>
</organism>
<dbReference type="FunFam" id="2.30.30.790:FF:000001">
    <property type="entry name" value="50S ribosomal protein L19"/>
    <property type="match status" value="1"/>
</dbReference>
<dbReference type="GO" id="GO:0006412">
    <property type="term" value="P:translation"/>
    <property type="evidence" value="ECO:0007669"/>
    <property type="project" value="UniProtKB-UniRule"/>
</dbReference>
<comment type="function">
    <text evidence="5 6">This protein is located at the 30S-50S ribosomal subunit interface and may play a role in the structure and function of the aminoacyl-tRNA binding site.</text>
</comment>
<dbReference type="InterPro" id="IPR018257">
    <property type="entry name" value="Ribosomal_bL19_CS"/>
</dbReference>
<dbReference type="GO" id="GO:0003735">
    <property type="term" value="F:structural constituent of ribosome"/>
    <property type="evidence" value="ECO:0007669"/>
    <property type="project" value="InterPro"/>
</dbReference>
<dbReference type="PANTHER" id="PTHR15680">
    <property type="entry name" value="RIBOSOMAL PROTEIN L19"/>
    <property type="match status" value="1"/>
</dbReference>
<dbReference type="Pfam" id="PF01245">
    <property type="entry name" value="Ribosomal_L19"/>
    <property type="match status" value="1"/>
</dbReference>
<evidence type="ECO:0000313" key="8">
    <source>
        <dbReference type="Proteomes" id="UP000199611"/>
    </source>
</evidence>
<dbReference type="HAMAP" id="MF_00402">
    <property type="entry name" value="Ribosomal_bL19"/>
    <property type="match status" value="1"/>
</dbReference>
<gene>
    <name evidence="5" type="primary">rplS</name>
    <name evidence="7" type="ORF">SAMN05660836_00300</name>
</gene>
<evidence type="ECO:0000256" key="6">
    <source>
        <dbReference type="RuleBase" id="RU000559"/>
    </source>
</evidence>
<keyword evidence="3 5" id="KW-0687">Ribonucleoprotein</keyword>
<dbReference type="InterPro" id="IPR008991">
    <property type="entry name" value="Translation_prot_SH3-like_sf"/>
</dbReference>
<evidence type="ECO:0000256" key="2">
    <source>
        <dbReference type="ARBA" id="ARBA00022980"/>
    </source>
</evidence>
<dbReference type="RefSeq" id="WP_093392942.1">
    <property type="nucleotide sequence ID" value="NZ_FOUU01000001.1"/>
</dbReference>
<comment type="similarity">
    <text evidence="1 5 6">Belongs to the bacterial ribosomal protein bL19 family.</text>
</comment>
<protein>
    <recommendedName>
        <fullName evidence="4 5">Large ribosomal subunit protein bL19</fullName>
    </recommendedName>
</protein>
<evidence type="ECO:0000313" key="7">
    <source>
        <dbReference type="EMBL" id="SFM45156.1"/>
    </source>
</evidence>
<accession>A0A1I4QZM2</accession>
<evidence type="ECO:0000256" key="4">
    <source>
        <dbReference type="ARBA" id="ARBA00035171"/>
    </source>
</evidence>
<dbReference type="InterPro" id="IPR038657">
    <property type="entry name" value="Ribosomal_bL19_sf"/>
</dbReference>
<dbReference type="AlphaFoldDB" id="A0A1I4QZM2"/>
<dbReference type="GO" id="GO:0022625">
    <property type="term" value="C:cytosolic large ribosomal subunit"/>
    <property type="evidence" value="ECO:0007669"/>
    <property type="project" value="TreeGrafter"/>
</dbReference>
<proteinExistence type="inferred from homology"/>
<dbReference type="InterPro" id="IPR001857">
    <property type="entry name" value="Ribosomal_bL19"/>
</dbReference>
<dbReference type="STRING" id="39841.SAMN05660836_00300"/>
<keyword evidence="2 5" id="KW-0689">Ribosomal protein</keyword>
<dbReference type="Proteomes" id="UP000199611">
    <property type="component" value="Unassembled WGS sequence"/>
</dbReference>
<keyword evidence="8" id="KW-1185">Reference proteome</keyword>
<dbReference type="PRINTS" id="PR00061">
    <property type="entry name" value="RIBOSOMALL19"/>
</dbReference>
<dbReference type="OrthoDB" id="9803541at2"/>
<evidence type="ECO:0000256" key="1">
    <source>
        <dbReference type="ARBA" id="ARBA00005781"/>
    </source>
</evidence>
<evidence type="ECO:0000256" key="5">
    <source>
        <dbReference type="HAMAP-Rule" id="MF_00402"/>
    </source>
</evidence>